<dbReference type="EMBL" id="JBHUDC010000005">
    <property type="protein sequence ID" value="MFD1513856.1"/>
    <property type="molecule type" value="Genomic_DNA"/>
</dbReference>
<feature type="transmembrane region" description="Helical" evidence="6">
    <location>
        <begin position="159"/>
        <end position="182"/>
    </location>
</feature>
<sequence>MDRRAYRTAIRTVVAVAREEQVSVKAASLGYHAFNTLIPLALFVLLGLSALGRLDPALSTLSSTLGLSTGQLQSMLTSTTNATGARLRAAVLAFLILAWSATRTFHTTNAAFDEVYGTRRQGSLLRTVEEVAIATVTTPLAFALAIGLGVVLSLVVKGILWAIVAPIVLFLALVVGFFPMYYVFPGVDISPREAVPGAVFAATLWTVSAVFFRVYASVSQSVHLYGVVGGMLLLLTWLYVGGLALLLGVVVNAVLAERVDPDSVWRP</sequence>
<proteinExistence type="predicted"/>
<evidence type="ECO:0000313" key="7">
    <source>
        <dbReference type="EMBL" id="MFD1513856.1"/>
    </source>
</evidence>
<comment type="subcellular location">
    <subcellularLocation>
        <location evidence="1">Cell membrane</location>
        <topology evidence="1">Multi-pass membrane protein</topology>
    </subcellularLocation>
</comment>
<feature type="transmembrane region" description="Helical" evidence="6">
    <location>
        <begin position="131"/>
        <end position="152"/>
    </location>
</feature>
<evidence type="ECO:0000256" key="3">
    <source>
        <dbReference type="ARBA" id="ARBA00022692"/>
    </source>
</evidence>
<dbReference type="PANTHER" id="PTHR30213:SF0">
    <property type="entry name" value="UPF0761 MEMBRANE PROTEIN YIHY"/>
    <property type="match status" value="1"/>
</dbReference>
<protein>
    <submittedName>
        <fullName evidence="7">YihY/virulence factor BrkB family protein</fullName>
    </submittedName>
</protein>
<evidence type="ECO:0000256" key="1">
    <source>
        <dbReference type="ARBA" id="ARBA00004651"/>
    </source>
</evidence>
<evidence type="ECO:0000256" key="5">
    <source>
        <dbReference type="ARBA" id="ARBA00023136"/>
    </source>
</evidence>
<accession>A0ABD6AWU7</accession>
<keyword evidence="5 6" id="KW-0472">Membrane</keyword>
<keyword evidence="3 6" id="KW-0812">Transmembrane</keyword>
<feature type="transmembrane region" description="Helical" evidence="6">
    <location>
        <begin position="194"/>
        <end position="212"/>
    </location>
</feature>
<dbReference type="InterPro" id="IPR017039">
    <property type="entry name" value="Virul_fac_BrkB"/>
</dbReference>
<keyword evidence="8" id="KW-1185">Reference proteome</keyword>
<feature type="transmembrane region" description="Helical" evidence="6">
    <location>
        <begin position="29"/>
        <end position="51"/>
    </location>
</feature>
<dbReference type="PIRSF" id="PIRSF035875">
    <property type="entry name" value="RNase_BN"/>
    <property type="match status" value="1"/>
</dbReference>
<comment type="caution">
    <text evidence="7">The sequence shown here is derived from an EMBL/GenBank/DDBJ whole genome shotgun (WGS) entry which is preliminary data.</text>
</comment>
<gene>
    <name evidence="7" type="ORF">ACFSBT_11260</name>
</gene>
<dbReference type="GO" id="GO:0005886">
    <property type="term" value="C:plasma membrane"/>
    <property type="evidence" value="ECO:0007669"/>
    <property type="project" value="UniProtKB-SubCell"/>
</dbReference>
<feature type="transmembrane region" description="Helical" evidence="6">
    <location>
        <begin position="224"/>
        <end position="255"/>
    </location>
</feature>
<dbReference type="PANTHER" id="PTHR30213">
    <property type="entry name" value="INNER MEMBRANE PROTEIN YHJD"/>
    <property type="match status" value="1"/>
</dbReference>
<reference evidence="7 8" key="1">
    <citation type="journal article" date="2019" name="Int. J. Syst. Evol. Microbiol.">
        <title>The Global Catalogue of Microorganisms (GCM) 10K type strain sequencing project: providing services to taxonomists for standard genome sequencing and annotation.</title>
        <authorList>
            <consortium name="The Broad Institute Genomics Platform"/>
            <consortium name="The Broad Institute Genome Sequencing Center for Infectious Disease"/>
            <person name="Wu L."/>
            <person name="Ma J."/>
        </authorList>
    </citation>
    <scope>NUCLEOTIDE SEQUENCE [LARGE SCALE GENOMIC DNA]</scope>
    <source>
        <strain evidence="7 8">CGMCC 1.12563</strain>
    </source>
</reference>
<keyword evidence="4 6" id="KW-1133">Transmembrane helix</keyword>
<dbReference type="Pfam" id="PF03631">
    <property type="entry name" value="Virul_fac_BrkB"/>
    <property type="match status" value="1"/>
</dbReference>
<name>A0ABD6AWU7_9EURY</name>
<evidence type="ECO:0000256" key="4">
    <source>
        <dbReference type="ARBA" id="ARBA00022989"/>
    </source>
</evidence>
<organism evidence="7 8">
    <name type="scientific">Halomarina rubra</name>
    <dbReference type="NCBI Taxonomy" id="2071873"/>
    <lineage>
        <taxon>Archaea</taxon>
        <taxon>Methanobacteriati</taxon>
        <taxon>Methanobacteriota</taxon>
        <taxon>Stenosarchaea group</taxon>
        <taxon>Halobacteria</taxon>
        <taxon>Halobacteriales</taxon>
        <taxon>Natronomonadaceae</taxon>
        <taxon>Halomarina</taxon>
    </lineage>
</organism>
<evidence type="ECO:0000256" key="6">
    <source>
        <dbReference type="SAM" id="Phobius"/>
    </source>
</evidence>
<evidence type="ECO:0000256" key="2">
    <source>
        <dbReference type="ARBA" id="ARBA00022475"/>
    </source>
</evidence>
<dbReference type="Proteomes" id="UP001597187">
    <property type="component" value="Unassembled WGS sequence"/>
</dbReference>
<dbReference type="RefSeq" id="WP_250873818.1">
    <property type="nucleotide sequence ID" value="NZ_JALXFV010000005.1"/>
</dbReference>
<dbReference type="AlphaFoldDB" id="A0ABD6AWU7"/>
<keyword evidence="2" id="KW-1003">Cell membrane</keyword>
<evidence type="ECO:0000313" key="8">
    <source>
        <dbReference type="Proteomes" id="UP001597187"/>
    </source>
</evidence>